<evidence type="ECO:0000256" key="1">
    <source>
        <dbReference type="SAM" id="MobiDB-lite"/>
    </source>
</evidence>
<protein>
    <submittedName>
        <fullName evidence="2">Uncharacterized protein</fullName>
    </submittedName>
</protein>
<feature type="region of interest" description="Disordered" evidence="1">
    <location>
        <begin position="141"/>
        <end position="174"/>
    </location>
</feature>
<reference evidence="2 3" key="1">
    <citation type="submission" date="2018-10" db="EMBL/GenBank/DDBJ databases">
        <title>Fifty Aureobasidium pullulans genomes reveal a recombining polyextremotolerant generalist.</title>
        <authorList>
            <person name="Gostincar C."/>
            <person name="Turk M."/>
            <person name="Zajc J."/>
            <person name="Gunde-Cimerman N."/>
        </authorList>
    </citation>
    <scope>NUCLEOTIDE SEQUENCE [LARGE SCALE GENOMIC DNA]</scope>
    <source>
        <strain evidence="2 3">EXF-11013</strain>
    </source>
</reference>
<gene>
    <name evidence="2" type="ORF">D6D22_10733</name>
</gene>
<evidence type="ECO:0000313" key="2">
    <source>
        <dbReference type="EMBL" id="THW27753.1"/>
    </source>
</evidence>
<comment type="caution">
    <text evidence="2">The sequence shown here is derived from an EMBL/GenBank/DDBJ whole genome shotgun (WGS) entry which is preliminary data.</text>
</comment>
<accession>A0A4S8WNP9</accession>
<sequence length="174" mass="19566">MSKSSITAQGVGELPSKYTSASNRFCYFEKPRHLLSKIKTKLKAKLNIDAVSSRLRDMPSDVDILSFAHNLRLYSFIKTMVRAVTLITVYDRPLGTWTVRPLYRRSTSQFEALTPDETTNPPTNVSSKKDIADKIKKDKAFPDRGNDLFEAAGGSLHVHHNQQDPQIKGEPTTD</sequence>
<evidence type="ECO:0000313" key="3">
    <source>
        <dbReference type="Proteomes" id="UP000310687"/>
    </source>
</evidence>
<dbReference type="AlphaFoldDB" id="A0A4S8WNP9"/>
<dbReference type="Proteomes" id="UP000310687">
    <property type="component" value="Unassembled WGS sequence"/>
</dbReference>
<organism evidence="2 3">
    <name type="scientific">Aureobasidium pullulans</name>
    <name type="common">Black yeast</name>
    <name type="synonym">Pullularia pullulans</name>
    <dbReference type="NCBI Taxonomy" id="5580"/>
    <lineage>
        <taxon>Eukaryota</taxon>
        <taxon>Fungi</taxon>
        <taxon>Dikarya</taxon>
        <taxon>Ascomycota</taxon>
        <taxon>Pezizomycotina</taxon>
        <taxon>Dothideomycetes</taxon>
        <taxon>Dothideomycetidae</taxon>
        <taxon>Dothideales</taxon>
        <taxon>Saccotheciaceae</taxon>
        <taxon>Aureobasidium</taxon>
    </lineage>
</organism>
<name>A0A4S8WNP9_AURPU</name>
<proteinExistence type="predicted"/>
<feature type="region of interest" description="Disordered" evidence="1">
    <location>
        <begin position="112"/>
        <end position="131"/>
    </location>
</feature>
<feature type="compositionally biased region" description="Polar residues" evidence="1">
    <location>
        <begin position="112"/>
        <end position="126"/>
    </location>
</feature>
<dbReference type="EMBL" id="QZAL01000420">
    <property type="protein sequence ID" value="THW27753.1"/>
    <property type="molecule type" value="Genomic_DNA"/>
</dbReference>